<protein>
    <recommendedName>
        <fullName evidence="3">Immunity protein 49 of polymorphic toxin system</fullName>
    </recommendedName>
</protein>
<reference evidence="1 2" key="1">
    <citation type="submission" date="2016-12" db="EMBL/GenBank/DDBJ databases">
        <title>The draft genome sequence of Actinophytocola xinjiangensis.</title>
        <authorList>
            <person name="Wang W."/>
            <person name="Yuan L."/>
        </authorList>
    </citation>
    <scope>NUCLEOTIDE SEQUENCE [LARGE SCALE GENOMIC DNA]</scope>
    <source>
        <strain evidence="1 2">CGMCC 4.4663</strain>
    </source>
</reference>
<dbReference type="EMBL" id="MSIF01000007">
    <property type="protein sequence ID" value="OLF10136.1"/>
    <property type="molecule type" value="Genomic_DNA"/>
</dbReference>
<evidence type="ECO:0000313" key="2">
    <source>
        <dbReference type="Proteomes" id="UP000185696"/>
    </source>
</evidence>
<proteinExistence type="predicted"/>
<keyword evidence="2" id="KW-1185">Reference proteome</keyword>
<name>A0A7Z0WMC4_9PSEU</name>
<gene>
    <name evidence="1" type="ORF">BLA60_16950</name>
</gene>
<sequence length="272" mass="30509">MRCGEYTEDLDESLVEENVDSRDLHGIQRDSLMIAKFRTVDDPTVAESETQRYVELASAASLAKFVAVEPLSDGYGVDLGGRKITVQESTPDIHHDVDNWLTALWLAVVCRNEERIQRLATVSVDNVLRVAGPEYDDFMYSWVDALQRYFRNEDVQQSFVSAIEGTAPERIRISSESIVLRLLYPPIEMMYRVLDRDEAGFNASLASALDLHRAYWSTRDNADDPDGFIALAPLGVAVLAKQAGLRIDVRSEYIPEHLLLGDWISVGEPGSE</sequence>
<evidence type="ECO:0000313" key="1">
    <source>
        <dbReference type="EMBL" id="OLF10136.1"/>
    </source>
</evidence>
<dbReference type="Pfam" id="PF15575">
    <property type="entry name" value="Imm49"/>
    <property type="match status" value="1"/>
</dbReference>
<dbReference type="AlphaFoldDB" id="A0A7Z0WMC4"/>
<organism evidence="1 2">
    <name type="scientific">Actinophytocola xinjiangensis</name>
    <dbReference type="NCBI Taxonomy" id="485602"/>
    <lineage>
        <taxon>Bacteria</taxon>
        <taxon>Bacillati</taxon>
        <taxon>Actinomycetota</taxon>
        <taxon>Actinomycetes</taxon>
        <taxon>Pseudonocardiales</taxon>
        <taxon>Pseudonocardiaceae</taxon>
    </lineage>
</organism>
<dbReference type="Proteomes" id="UP000185696">
    <property type="component" value="Unassembled WGS sequence"/>
</dbReference>
<dbReference type="InterPro" id="IPR029074">
    <property type="entry name" value="Imm49"/>
</dbReference>
<accession>A0A7Z0WMC4</accession>
<comment type="caution">
    <text evidence="1">The sequence shown here is derived from an EMBL/GenBank/DDBJ whole genome shotgun (WGS) entry which is preliminary data.</text>
</comment>
<evidence type="ECO:0008006" key="3">
    <source>
        <dbReference type="Google" id="ProtNLM"/>
    </source>
</evidence>